<dbReference type="EMBL" id="JAVREY010000384">
    <property type="protein sequence ID" value="MDT0470384.1"/>
    <property type="molecule type" value="Genomic_DNA"/>
</dbReference>
<gene>
    <name evidence="1" type="ORF">RM764_47110</name>
</gene>
<reference evidence="2" key="1">
    <citation type="submission" date="2023-07" db="EMBL/GenBank/DDBJ databases">
        <title>30 novel species of actinomycetes from the DSMZ collection.</title>
        <authorList>
            <person name="Nouioui I."/>
        </authorList>
    </citation>
    <scope>NUCLEOTIDE SEQUENCE [LARGE SCALE GENOMIC DNA]</scope>
    <source>
        <strain evidence="2">DSM 41699</strain>
    </source>
</reference>
<dbReference type="GO" id="GO:0004527">
    <property type="term" value="F:exonuclease activity"/>
    <property type="evidence" value="ECO:0007669"/>
    <property type="project" value="UniProtKB-KW"/>
</dbReference>
<accession>A0ABU2UAY8</accession>
<evidence type="ECO:0000313" key="2">
    <source>
        <dbReference type="Proteomes" id="UP001183809"/>
    </source>
</evidence>
<sequence>MAERWALAPAEGGGAEVVPLGRDGLPAGPVRHEPDLAAAVRKRPEVGRWVWRSTAEVYPRLLASGVRVERCY</sequence>
<keyword evidence="1" id="KW-0378">Hydrolase</keyword>
<organism evidence="1 2">
    <name type="scientific">Streptomyces gibsoniae</name>
    <dbReference type="NCBI Taxonomy" id="3075529"/>
    <lineage>
        <taxon>Bacteria</taxon>
        <taxon>Bacillati</taxon>
        <taxon>Actinomycetota</taxon>
        <taxon>Actinomycetes</taxon>
        <taxon>Kitasatosporales</taxon>
        <taxon>Streptomycetaceae</taxon>
        <taxon>Streptomyces</taxon>
    </lineage>
</organism>
<comment type="caution">
    <text evidence="1">The sequence shown here is derived from an EMBL/GenBank/DDBJ whole genome shotgun (WGS) entry which is preliminary data.</text>
</comment>
<dbReference type="Proteomes" id="UP001183809">
    <property type="component" value="Unassembled WGS sequence"/>
</dbReference>
<keyword evidence="1" id="KW-0540">Nuclease</keyword>
<feature type="non-terminal residue" evidence="1">
    <location>
        <position position="72"/>
    </location>
</feature>
<proteinExistence type="predicted"/>
<protein>
    <submittedName>
        <fullName evidence="1">Bifunctional 3'-5' exonuclease/DNA polymerase</fullName>
    </submittedName>
</protein>
<name>A0ABU2UAY8_9ACTN</name>
<keyword evidence="1" id="KW-0269">Exonuclease</keyword>
<evidence type="ECO:0000313" key="1">
    <source>
        <dbReference type="EMBL" id="MDT0470384.1"/>
    </source>
</evidence>
<keyword evidence="2" id="KW-1185">Reference proteome</keyword>